<dbReference type="Ensembl" id="ENSCCAT00000045635.1">
    <property type="protein sequence ID" value="ENSCCAP00000028017.1"/>
    <property type="gene ID" value="ENSCCAG00000031899.1"/>
</dbReference>
<dbReference type="SUPFAM" id="SSF48371">
    <property type="entry name" value="ARM repeat"/>
    <property type="match status" value="1"/>
</dbReference>
<dbReference type="Pfam" id="PF01749">
    <property type="entry name" value="IBB"/>
    <property type="match status" value="1"/>
</dbReference>
<feature type="repeat" description="ARM" evidence="5">
    <location>
        <begin position="140"/>
        <end position="168"/>
    </location>
</feature>
<sequence>IMSPGKDNYFMEKMRRRREEEGIQLRKQKQKQQLFKRRTVELMNEEAAMFDSPLTDPCVSSTTGESVITRQMVEMKFKIYLLLKTLSKSRLEGNISKWWVRSVEFLKRNENWTLYFEAAWALMNIASGTSQQTKIVIEAGAVPSFIELLNSDFEDVQEQAVWALGSIAGDSSACRDYILNCSIIRRTTTWNAAWALSNLCQGKNTPPEFAKVSPCLPVLSPLLFSSDSNLLAEVCWALSYLSDGPNEKIQARLVELLMHDDYQVASPALRAVGNVTHIILNCSAMPCLLCLLSSPKKSIRKEAVTDATIFPELIEILQKAKFHTKKVVAWAITSAASRGTPEHMYLMTVMDSKIVQVALNGLENTQQEGKCSGSGVNPYSGLLEEAYGLDKIDRKNQEIYQKAFDFIEHYFGAEDDNSSLQFIFQQPEAPMEGFQL</sequence>
<dbReference type="PROSITE" id="PS51214">
    <property type="entry name" value="IBB"/>
    <property type="match status" value="1"/>
</dbReference>
<name>A0A2K5RIP5_CEBIM</name>
<dbReference type="GeneTree" id="ENSGT01050000244950"/>
<dbReference type="InterPro" id="IPR024931">
    <property type="entry name" value="Importin_alpha"/>
</dbReference>
<dbReference type="PANTHER" id="PTHR23316">
    <property type="entry name" value="IMPORTIN ALPHA"/>
    <property type="match status" value="1"/>
</dbReference>
<reference evidence="8" key="2">
    <citation type="submission" date="2025-09" db="UniProtKB">
        <authorList>
            <consortium name="Ensembl"/>
        </authorList>
    </citation>
    <scope>IDENTIFICATION</scope>
</reference>
<keyword evidence="4" id="KW-0653">Protein transport</keyword>
<keyword evidence="9" id="KW-1185">Reference proteome</keyword>
<evidence type="ECO:0000256" key="2">
    <source>
        <dbReference type="ARBA" id="ARBA00022448"/>
    </source>
</evidence>
<reference evidence="8" key="1">
    <citation type="submission" date="2025-08" db="UniProtKB">
        <authorList>
            <consortium name="Ensembl"/>
        </authorList>
    </citation>
    <scope>IDENTIFICATION</scope>
</reference>
<dbReference type="PIRSF" id="PIRSF005673">
    <property type="entry name" value="Importin_alpha"/>
    <property type="match status" value="1"/>
</dbReference>
<dbReference type="InterPro" id="IPR016024">
    <property type="entry name" value="ARM-type_fold"/>
</dbReference>
<evidence type="ECO:0000313" key="8">
    <source>
        <dbReference type="Ensembl" id="ENSCCAP00000028017.1"/>
    </source>
</evidence>
<keyword evidence="2 6" id="KW-0813">Transport</keyword>
<proteinExistence type="inferred from homology"/>
<dbReference type="OMA" id="ICSTHTE"/>
<evidence type="ECO:0000313" key="9">
    <source>
        <dbReference type="Proteomes" id="UP000233040"/>
    </source>
</evidence>
<evidence type="ECO:0000256" key="1">
    <source>
        <dbReference type="ARBA" id="ARBA00010394"/>
    </source>
</evidence>
<dbReference type="STRING" id="9516.ENSCCAP00000028017"/>
<protein>
    <recommendedName>
        <fullName evidence="7">IBB domain-containing protein</fullName>
    </recommendedName>
</protein>
<evidence type="ECO:0000256" key="3">
    <source>
        <dbReference type="ARBA" id="ARBA00022737"/>
    </source>
</evidence>
<keyword evidence="3" id="KW-0677">Repeat</keyword>
<dbReference type="AlphaFoldDB" id="A0A2K5RIP5"/>
<dbReference type="Proteomes" id="UP000233040">
    <property type="component" value="Unassembled WGS sequence"/>
</dbReference>
<dbReference type="Gene3D" id="1.20.5.690">
    <property type="entry name" value="Importin-alpha, importin-beta-binding domain"/>
    <property type="match status" value="1"/>
</dbReference>
<dbReference type="GO" id="GO:0005737">
    <property type="term" value="C:cytoplasm"/>
    <property type="evidence" value="ECO:0007669"/>
    <property type="project" value="InterPro"/>
</dbReference>
<dbReference type="GO" id="GO:0006606">
    <property type="term" value="P:protein import into nucleus"/>
    <property type="evidence" value="ECO:0007669"/>
    <property type="project" value="InterPro"/>
</dbReference>
<dbReference type="GO" id="GO:0061608">
    <property type="term" value="F:nuclear import signal receptor activity"/>
    <property type="evidence" value="ECO:0007669"/>
    <property type="project" value="InterPro"/>
</dbReference>
<dbReference type="SMART" id="SM00185">
    <property type="entry name" value="ARM"/>
    <property type="match status" value="4"/>
</dbReference>
<dbReference type="PROSITE" id="PS50176">
    <property type="entry name" value="ARM_REPEAT"/>
    <property type="match status" value="1"/>
</dbReference>
<dbReference type="Gene3D" id="1.25.10.10">
    <property type="entry name" value="Leucine-rich Repeat Variant"/>
    <property type="match status" value="1"/>
</dbReference>
<dbReference type="Pfam" id="PF16186">
    <property type="entry name" value="Arm_3"/>
    <property type="match status" value="1"/>
</dbReference>
<dbReference type="InterPro" id="IPR036975">
    <property type="entry name" value="Importin-a_IBB_sf"/>
</dbReference>
<comment type="similarity">
    <text evidence="1">Belongs to the importin alpha family.</text>
</comment>
<dbReference type="InterPro" id="IPR011989">
    <property type="entry name" value="ARM-like"/>
</dbReference>
<accession>A0A2K5RIP5</accession>
<organism evidence="8 9">
    <name type="scientific">Cebus imitator</name>
    <name type="common">Panamanian white-faced capuchin</name>
    <name type="synonym">Cebus capucinus imitator</name>
    <dbReference type="NCBI Taxonomy" id="2715852"/>
    <lineage>
        <taxon>Eukaryota</taxon>
        <taxon>Metazoa</taxon>
        <taxon>Chordata</taxon>
        <taxon>Craniata</taxon>
        <taxon>Vertebrata</taxon>
        <taxon>Euteleostomi</taxon>
        <taxon>Mammalia</taxon>
        <taxon>Eutheria</taxon>
        <taxon>Euarchontoglires</taxon>
        <taxon>Primates</taxon>
        <taxon>Haplorrhini</taxon>
        <taxon>Platyrrhini</taxon>
        <taxon>Cebidae</taxon>
        <taxon>Cebinae</taxon>
        <taxon>Cebus</taxon>
    </lineage>
</organism>
<dbReference type="InterPro" id="IPR000225">
    <property type="entry name" value="Armadillo"/>
</dbReference>
<evidence type="ECO:0000256" key="4">
    <source>
        <dbReference type="ARBA" id="ARBA00022927"/>
    </source>
</evidence>
<evidence type="ECO:0000256" key="6">
    <source>
        <dbReference type="PROSITE-ProRule" id="PRU00561"/>
    </source>
</evidence>
<dbReference type="InterPro" id="IPR032413">
    <property type="entry name" value="Arm_3"/>
</dbReference>
<evidence type="ECO:0000259" key="7">
    <source>
        <dbReference type="PROSITE" id="PS51214"/>
    </source>
</evidence>
<evidence type="ECO:0000256" key="5">
    <source>
        <dbReference type="PROSITE-ProRule" id="PRU00259"/>
    </source>
</evidence>
<dbReference type="Pfam" id="PF00514">
    <property type="entry name" value="Arm"/>
    <property type="match status" value="2"/>
</dbReference>
<feature type="domain" description="IBB" evidence="7">
    <location>
        <begin position="1"/>
        <end position="47"/>
    </location>
</feature>
<dbReference type="InterPro" id="IPR002652">
    <property type="entry name" value="Importin-a_IBB"/>
</dbReference>